<protein>
    <recommendedName>
        <fullName evidence="3">Transmembrane protein</fullName>
    </recommendedName>
</protein>
<name>A0A8W7PGW2_ANOCL</name>
<dbReference type="AlphaFoldDB" id="A0A8W7PGW2"/>
<dbReference type="EnsemblMetazoa" id="ACOM031507-RA">
    <property type="protein sequence ID" value="ACOM031507-PA.1"/>
    <property type="gene ID" value="ACOM031507"/>
</dbReference>
<reference evidence="2" key="1">
    <citation type="submission" date="2022-08" db="UniProtKB">
        <authorList>
            <consortium name="EnsemblMetazoa"/>
        </authorList>
    </citation>
    <scope>IDENTIFICATION</scope>
</reference>
<keyword evidence="1" id="KW-0472">Membrane</keyword>
<keyword evidence="1" id="KW-0812">Transmembrane</keyword>
<feature type="transmembrane region" description="Helical" evidence="1">
    <location>
        <begin position="201"/>
        <end position="223"/>
    </location>
</feature>
<dbReference type="Proteomes" id="UP000075882">
    <property type="component" value="Unassembled WGS sequence"/>
</dbReference>
<proteinExistence type="predicted"/>
<evidence type="ECO:0000313" key="2">
    <source>
        <dbReference type="EnsemblMetazoa" id="ACOM031507-PA.1"/>
    </source>
</evidence>
<evidence type="ECO:0000256" key="1">
    <source>
        <dbReference type="SAM" id="Phobius"/>
    </source>
</evidence>
<keyword evidence="1" id="KW-1133">Transmembrane helix</keyword>
<sequence length="326" mass="36507">MQTARQFRKEPASHAHDVVALSLQMQRNLLLQHRAVLVHDFHYHTITSKPRFFTRSTNAEFFTWSMLSPVMNEQYSSPDADVLKRSRSASFCRFWLSSCTPSFSSSNSSRHFFTRFLRITFRILFCCSISREMFSGRSSESTTPLMKFRSNGMRRGTNSSARKSSWPSTEKCFTARWSSQSLNSPYSSCEMSSALRVQIGFVLFSSSSSVYFTFTVFFFLSFLSSSSSASSSFGSSSFFSSFSSFFSSSASSSLTSFSRSFSTSSLIGYSSWSSLMCSTILVPRPSGSPLSGRTVNEPPADDSHTYCSSSLFFDVTTTLSATRYAE</sequence>
<organism evidence="2">
    <name type="scientific">Anopheles coluzzii</name>
    <name type="common">African malaria mosquito</name>
    <dbReference type="NCBI Taxonomy" id="1518534"/>
    <lineage>
        <taxon>Eukaryota</taxon>
        <taxon>Metazoa</taxon>
        <taxon>Ecdysozoa</taxon>
        <taxon>Arthropoda</taxon>
        <taxon>Hexapoda</taxon>
        <taxon>Insecta</taxon>
        <taxon>Pterygota</taxon>
        <taxon>Neoptera</taxon>
        <taxon>Endopterygota</taxon>
        <taxon>Diptera</taxon>
        <taxon>Nematocera</taxon>
        <taxon>Culicoidea</taxon>
        <taxon>Culicidae</taxon>
        <taxon>Anophelinae</taxon>
        <taxon>Anopheles</taxon>
    </lineage>
</organism>
<accession>A0A8W7PGW2</accession>
<evidence type="ECO:0008006" key="3">
    <source>
        <dbReference type="Google" id="ProtNLM"/>
    </source>
</evidence>